<gene>
    <name evidence="6" type="ORF">WNY77_00830</name>
</gene>
<dbReference type="SUPFAM" id="SSF53649">
    <property type="entry name" value="Alkaline phosphatase-like"/>
    <property type="match status" value="1"/>
</dbReference>
<evidence type="ECO:0000256" key="2">
    <source>
        <dbReference type="ARBA" id="ARBA00022723"/>
    </source>
</evidence>
<dbReference type="InterPro" id="IPR050738">
    <property type="entry name" value="Sulfatase"/>
</dbReference>
<comment type="caution">
    <text evidence="6">The sequence shown here is derived from an EMBL/GenBank/DDBJ whole genome shotgun (WGS) entry which is preliminary data.</text>
</comment>
<dbReference type="PANTHER" id="PTHR42693:SF33">
    <property type="entry name" value="ARYLSULFATASE"/>
    <property type="match status" value="1"/>
</dbReference>
<keyword evidence="4" id="KW-0106">Calcium</keyword>
<reference evidence="6 7" key="1">
    <citation type="submission" date="2024-03" db="EMBL/GenBank/DDBJ databases">
        <title>Community enrichment and isolation of bacterial strains for fucoidan degradation.</title>
        <authorList>
            <person name="Sichert A."/>
        </authorList>
    </citation>
    <scope>NUCLEOTIDE SEQUENCE [LARGE SCALE GENOMIC DNA]</scope>
    <source>
        <strain evidence="6 7">AS12</strain>
    </source>
</reference>
<protein>
    <submittedName>
        <fullName evidence="6">Arylsulfatase</fullName>
        <ecNumber evidence="6">3.1.6.-</ecNumber>
    </submittedName>
</protein>
<evidence type="ECO:0000313" key="7">
    <source>
        <dbReference type="Proteomes" id="UP001461163"/>
    </source>
</evidence>
<evidence type="ECO:0000256" key="3">
    <source>
        <dbReference type="ARBA" id="ARBA00022801"/>
    </source>
</evidence>
<dbReference type="PROSITE" id="PS00523">
    <property type="entry name" value="SULFATASE_1"/>
    <property type="match status" value="1"/>
</dbReference>
<keyword evidence="2" id="KW-0479">Metal-binding</keyword>
<organism evidence="6 7">
    <name type="scientific">Paraglaciecola mesophila</name>
    <dbReference type="NCBI Taxonomy" id="197222"/>
    <lineage>
        <taxon>Bacteria</taxon>
        <taxon>Pseudomonadati</taxon>
        <taxon>Pseudomonadota</taxon>
        <taxon>Gammaproteobacteria</taxon>
        <taxon>Alteromonadales</taxon>
        <taxon>Alteromonadaceae</taxon>
        <taxon>Paraglaciecola</taxon>
    </lineage>
</organism>
<sequence>MKRPFNVSGASPSRALRLMLTGVSIFVSVMLLSAPTAFSREAETAAISALSSINSATKAKTSGAPPNVLLVVADDLGMFDIGAFGSEIQTPNIDALAKSGVSFDSFYTSATCSPTRAMLLTGNDSHAAGLGNMVEHLADNQRGKPGYEGHLSANVVTMPSLLRDAGYHTYMAGKWHLGKAAANLPNRQGFEQSFVLLQGGASYFNDMMGLTSQVPRAMYRHNDKVVESLPEDFYATEYYANFIMEQLEKDKGDEKPFFAYLAFSAPHWPLHVPDKYLDLYQGQYNQGYDELRKARIKAASQLGVLPDNIEPAKRAQNILPWDELTPEQQKVQAKSMEIYAAVVERMDHHLGRVIDYLRESGKLDNTIVVFMSDNGADGSDRSKLEGNDTWLPQAWDLSYDNMGKKGSYVYPGAGWARASVGPFQHYKEFLSEGGIRSPAIISFPEVAHKNELISDVVSVQDIAPTLLDFTGVAHSGNEYQGRKVKAMTGQSMKSFLQGTSLSLNPQERVLHWELFGQKAIRKGDWKLLWLSSKLAWLAAPENSESWRLYNIAKDPSEQHDLVTQEPDKFKDMLKIWQDYAKEQAVVLPEWGNEKVHVETRALSVKPTR</sequence>
<keyword evidence="3 6" id="KW-0378">Hydrolase</keyword>
<evidence type="ECO:0000259" key="5">
    <source>
        <dbReference type="Pfam" id="PF00884"/>
    </source>
</evidence>
<dbReference type="CDD" id="cd16025">
    <property type="entry name" value="PAS_like"/>
    <property type="match status" value="1"/>
</dbReference>
<dbReference type="RefSeq" id="WP_342880567.1">
    <property type="nucleotide sequence ID" value="NZ_JBBMQS010000001.1"/>
</dbReference>
<dbReference type="Gene3D" id="3.40.720.10">
    <property type="entry name" value="Alkaline Phosphatase, subunit A"/>
    <property type="match status" value="1"/>
</dbReference>
<dbReference type="EMBL" id="JBBMQS010000001">
    <property type="protein sequence ID" value="MEM5495930.1"/>
    <property type="molecule type" value="Genomic_DNA"/>
</dbReference>
<dbReference type="InterPro" id="IPR017850">
    <property type="entry name" value="Alkaline_phosphatase_core_sf"/>
</dbReference>
<dbReference type="EC" id="3.1.6.-" evidence="6"/>
<accession>A0ABU9SPX8</accession>
<dbReference type="PANTHER" id="PTHR42693">
    <property type="entry name" value="ARYLSULFATASE FAMILY MEMBER"/>
    <property type="match status" value="1"/>
</dbReference>
<dbReference type="Pfam" id="PF00884">
    <property type="entry name" value="Sulfatase"/>
    <property type="match status" value="1"/>
</dbReference>
<name>A0ABU9SPX8_9ALTE</name>
<evidence type="ECO:0000313" key="6">
    <source>
        <dbReference type="EMBL" id="MEM5495930.1"/>
    </source>
</evidence>
<dbReference type="PROSITE" id="PS00149">
    <property type="entry name" value="SULFATASE_2"/>
    <property type="match status" value="1"/>
</dbReference>
<dbReference type="Proteomes" id="UP001461163">
    <property type="component" value="Unassembled WGS sequence"/>
</dbReference>
<dbReference type="InterPro" id="IPR000917">
    <property type="entry name" value="Sulfatase_N"/>
</dbReference>
<feature type="domain" description="Sulfatase N-terminal" evidence="5">
    <location>
        <begin position="66"/>
        <end position="472"/>
    </location>
</feature>
<dbReference type="InterPro" id="IPR024607">
    <property type="entry name" value="Sulfatase_CS"/>
</dbReference>
<dbReference type="Gene3D" id="3.30.1120.10">
    <property type="match status" value="1"/>
</dbReference>
<evidence type="ECO:0000256" key="1">
    <source>
        <dbReference type="ARBA" id="ARBA00008779"/>
    </source>
</evidence>
<evidence type="ECO:0000256" key="4">
    <source>
        <dbReference type="ARBA" id="ARBA00022837"/>
    </source>
</evidence>
<keyword evidence="7" id="KW-1185">Reference proteome</keyword>
<comment type="similarity">
    <text evidence="1">Belongs to the sulfatase family.</text>
</comment>
<proteinExistence type="inferred from homology"/>
<dbReference type="GO" id="GO:0016787">
    <property type="term" value="F:hydrolase activity"/>
    <property type="evidence" value="ECO:0007669"/>
    <property type="project" value="UniProtKB-KW"/>
</dbReference>